<dbReference type="RefSeq" id="WP_042083242.1">
    <property type="nucleotide sequence ID" value="NZ_BKCN01000003.1"/>
</dbReference>
<feature type="domain" description="CBS" evidence="3">
    <location>
        <begin position="76"/>
        <end position="131"/>
    </location>
</feature>
<dbReference type="InterPro" id="IPR046342">
    <property type="entry name" value="CBS_dom_sf"/>
</dbReference>
<dbReference type="PANTHER" id="PTHR43080">
    <property type="entry name" value="CBS DOMAIN-CONTAINING PROTEIN CBSX3, MITOCHONDRIAL"/>
    <property type="match status" value="1"/>
</dbReference>
<protein>
    <submittedName>
        <fullName evidence="4">Inosine-5-monophosphate dehydrogenase</fullName>
    </submittedName>
</protein>
<evidence type="ECO:0000256" key="1">
    <source>
        <dbReference type="ARBA" id="ARBA00023122"/>
    </source>
</evidence>
<dbReference type="PANTHER" id="PTHR43080:SF2">
    <property type="entry name" value="CBS DOMAIN-CONTAINING PROTEIN"/>
    <property type="match status" value="1"/>
</dbReference>
<dbReference type="EMBL" id="BKCN01000003">
    <property type="protein sequence ID" value="GER03201.1"/>
    <property type="molecule type" value="Genomic_DNA"/>
</dbReference>
<dbReference type="InterPro" id="IPR044725">
    <property type="entry name" value="CBSX3_CBS_dom"/>
</dbReference>
<dbReference type="AlphaFoldDB" id="A0A5A7N4M9"/>
<dbReference type="Pfam" id="PF00571">
    <property type="entry name" value="CBS"/>
    <property type="match status" value="2"/>
</dbReference>
<sequence length="143" mass="15414">MTVASILKEKGSAVTTIMESASLRDAVAMLAEKKIGAVLVLDDEGSIAGMLSERDVVRELAIQGPALLDRFVHEVMTRHVVTASPDETIASLMAVMTKGRFRHVPVVHNDRLLGLVSIGDIVKIRIAEAEMEAQSLKSYICTG</sequence>
<dbReference type="SUPFAM" id="SSF54631">
    <property type="entry name" value="CBS-domain pair"/>
    <property type="match status" value="1"/>
</dbReference>
<name>A0A5A7N4M9_9PROT</name>
<accession>A0A5A7N4M9</accession>
<dbReference type="Proteomes" id="UP000324996">
    <property type="component" value="Unassembled WGS sequence"/>
</dbReference>
<gene>
    <name evidence="4" type="ORF">JCM17846_08830</name>
</gene>
<evidence type="ECO:0000259" key="3">
    <source>
        <dbReference type="PROSITE" id="PS51371"/>
    </source>
</evidence>
<reference evidence="4 5" key="1">
    <citation type="submission" date="2019-09" db="EMBL/GenBank/DDBJ databases">
        <title>NBRP : Genome information of microbial organism related human and environment.</title>
        <authorList>
            <person name="Hattori M."/>
            <person name="Oshima K."/>
            <person name="Inaba H."/>
            <person name="Suda W."/>
            <person name="Sakamoto M."/>
            <person name="Iino T."/>
            <person name="Kitahara M."/>
            <person name="Oshida Y."/>
            <person name="Iida T."/>
            <person name="Kudo T."/>
            <person name="Itoh T."/>
            <person name="Ohkuma M."/>
        </authorList>
    </citation>
    <scope>NUCLEOTIDE SEQUENCE [LARGE SCALE GENOMIC DNA]</scope>
    <source>
        <strain evidence="4 5">Q-1</strain>
    </source>
</reference>
<proteinExistence type="predicted"/>
<evidence type="ECO:0000313" key="5">
    <source>
        <dbReference type="Proteomes" id="UP000324996"/>
    </source>
</evidence>
<dbReference type="PROSITE" id="PS51371">
    <property type="entry name" value="CBS"/>
    <property type="match status" value="2"/>
</dbReference>
<dbReference type="InterPro" id="IPR000644">
    <property type="entry name" value="CBS_dom"/>
</dbReference>
<keyword evidence="1 2" id="KW-0129">CBS domain</keyword>
<evidence type="ECO:0000256" key="2">
    <source>
        <dbReference type="PROSITE-ProRule" id="PRU00703"/>
    </source>
</evidence>
<feature type="domain" description="CBS" evidence="3">
    <location>
        <begin position="6"/>
        <end position="67"/>
    </location>
</feature>
<dbReference type="CDD" id="cd04623">
    <property type="entry name" value="CBS_pair_bac_euk"/>
    <property type="match status" value="1"/>
</dbReference>
<evidence type="ECO:0000313" key="4">
    <source>
        <dbReference type="EMBL" id="GER03201.1"/>
    </source>
</evidence>
<dbReference type="SMART" id="SM00116">
    <property type="entry name" value="CBS"/>
    <property type="match status" value="2"/>
</dbReference>
<dbReference type="Gene3D" id="3.10.580.10">
    <property type="entry name" value="CBS-domain"/>
    <property type="match status" value="1"/>
</dbReference>
<dbReference type="InterPro" id="IPR051257">
    <property type="entry name" value="Diverse_CBS-Domain"/>
</dbReference>
<keyword evidence="5" id="KW-1185">Reference proteome</keyword>
<organism evidence="4 5">
    <name type="scientific">Iodidimonas nitroreducens</name>
    <dbReference type="NCBI Taxonomy" id="1236968"/>
    <lineage>
        <taxon>Bacteria</taxon>
        <taxon>Pseudomonadati</taxon>
        <taxon>Pseudomonadota</taxon>
        <taxon>Alphaproteobacteria</taxon>
        <taxon>Iodidimonadales</taxon>
        <taxon>Iodidimonadaceae</taxon>
        <taxon>Iodidimonas</taxon>
    </lineage>
</organism>
<comment type="caution">
    <text evidence="4">The sequence shown here is derived from an EMBL/GenBank/DDBJ whole genome shotgun (WGS) entry which is preliminary data.</text>
</comment>